<name>A0A940WWZ7_9BACI</name>
<protein>
    <submittedName>
        <fullName evidence="2">YtpI family protein</fullName>
    </submittedName>
</protein>
<organism evidence="2 3">
    <name type="scientific">Halalkalibacter suaedae</name>
    <dbReference type="NCBI Taxonomy" id="2822140"/>
    <lineage>
        <taxon>Bacteria</taxon>
        <taxon>Bacillati</taxon>
        <taxon>Bacillota</taxon>
        <taxon>Bacilli</taxon>
        <taxon>Bacillales</taxon>
        <taxon>Bacillaceae</taxon>
        <taxon>Halalkalibacter</taxon>
    </lineage>
</organism>
<sequence length="94" mass="10678">MGKIFIIIVVLAAVFYLYNKVKTWRTPDSLIKRIYETKTTLSLAVFLTAFGANLLSSPRTTIDWIVGIVFVVLGVINGIHGYKAYRHYTPQLEQ</sequence>
<dbReference type="Pfam" id="PF14007">
    <property type="entry name" value="YtpI"/>
    <property type="match status" value="1"/>
</dbReference>
<keyword evidence="1" id="KW-0472">Membrane</keyword>
<dbReference type="InterPro" id="IPR025618">
    <property type="entry name" value="YtpI"/>
</dbReference>
<feature type="transmembrane region" description="Helical" evidence="1">
    <location>
        <begin position="62"/>
        <end position="82"/>
    </location>
</feature>
<accession>A0A940WWZ7</accession>
<dbReference type="EMBL" id="JAGKSQ010000001">
    <property type="protein sequence ID" value="MBP3949755.1"/>
    <property type="molecule type" value="Genomic_DNA"/>
</dbReference>
<dbReference type="AlphaFoldDB" id="A0A940WWZ7"/>
<dbReference type="Proteomes" id="UP000678228">
    <property type="component" value="Unassembled WGS sequence"/>
</dbReference>
<evidence type="ECO:0000313" key="3">
    <source>
        <dbReference type="Proteomes" id="UP000678228"/>
    </source>
</evidence>
<feature type="transmembrane region" description="Helical" evidence="1">
    <location>
        <begin position="35"/>
        <end position="55"/>
    </location>
</feature>
<evidence type="ECO:0000256" key="1">
    <source>
        <dbReference type="SAM" id="Phobius"/>
    </source>
</evidence>
<keyword evidence="3" id="KW-1185">Reference proteome</keyword>
<keyword evidence="1" id="KW-1133">Transmembrane helix</keyword>
<comment type="caution">
    <text evidence="2">The sequence shown here is derived from an EMBL/GenBank/DDBJ whole genome shotgun (WGS) entry which is preliminary data.</text>
</comment>
<gene>
    <name evidence="2" type="ORF">J7W16_01330</name>
</gene>
<keyword evidence="1" id="KW-0812">Transmembrane</keyword>
<reference evidence="2" key="1">
    <citation type="submission" date="2021-03" db="EMBL/GenBank/DDBJ databases">
        <title>Bacillus suaedae sp. nov., isolated from Suaeda aralocaspica.</title>
        <authorList>
            <person name="Lei R.F.R."/>
        </authorList>
    </citation>
    <scope>NUCLEOTIDE SEQUENCE</scope>
    <source>
        <strain evidence="2">YZJH907-2</strain>
    </source>
</reference>
<proteinExistence type="predicted"/>
<evidence type="ECO:0000313" key="2">
    <source>
        <dbReference type="EMBL" id="MBP3949755.1"/>
    </source>
</evidence>
<dbReference type="RefSeq" id="WP_210595130.1">
    <property type="nucleotide sequence ID" value="NZ_JAGKSQ010000001.1"/>
</dbReference>